<feature type="transmembrane region" description="Helical" evidence="1">
    <location>
        <begin position="41"/>
        <end position="59"/>
    </location>
</feature>
<name>A0A3G4ZX66_9VIRU</name>
<gene>
    <name evidence="2" type="ORF">Faunusvirus17_4</name>
</gene>
<keyword evidence="1" id="KW-0812">Transmembrane</keyword>
<sequence>MRRKIYLNSIYNMSIENSDTEVSNPVTITPLMKLKSFLIQWKNVLIGITITVLVYWYFIGFSSAPQYQHITLIVPAATPSPIAVSAPAVDLSMSSDLNTLMTNFLST</sequence>
<evidence type="ECO:0000313" key="2">
    <source>
        <dbReference type="EMBL" id="AYV79485.1"/>
    </source>
</evidence>
<protein>
    <submittedName>
        <fullName evidence="2">Uncharacterized protein</fullName>
    </submittedName>
</protein>
<organism evidence="2">
    <name type="scientific">Faunusvirus sp</name>
    <dbReference type="NCBI Taxonomy" id="2487766"/>
    <lineage>
        <taxon>Viruses</taxon>
        <taxon>Varidnaviria</taxon>
        <taxon>Bamfordvirae</taxon>
        <taxon>Nucleocytoviricota</taxon>
        <taxon>Megaviricetes</taxon>
        <taxon>Imitervirales</taxon>
        <taxon>Mimiviridae</taxon>
    </lineage>
</organism>
<evidence type="ECO:0000256" key="1">
    <source>
        <dbReference type="SAM" id="Phobius"/>
    </source>
</evidence>
<reference evidence="2" key="1">
    <citation type="submission" date="2018-10" db="EMBL/GenBank/DDBJ databases">
        <title>Hidden diversity of soil giant viruses.</title>
        <authorList>
            <person name="Schulz F."/>
            <person name="Alteio L."/>
            <person name="Goudeau D."/>
            <person name="Ryan E.M."/>
            <person name="Malmstrom R.R."/>
            <person name="Blanchard J."/>
            <person name="Woyke T."/>
        </authorList>
    </citation>
    <scope>NUCLEOTIDE SEQUENCE</scope>
    <source>
        <strain evidence="2">FNV1</strain>
    </source>
</reference>
<keyword evidence="1" id="KW-1133">Transmembrane helix</keyword>
<proteinExistence type="predicted"/>
<keyword evidence="1" id="KW-0472">Membrane</keyword>
<dbReference type="EMBL" id="MK072148">
    <property type="protein sequence ID" value="AYV79485.1"/>
    <property type="molecule type" value="Genomic_DNA"/>
</dbReference>
<accession>A0A3G4ZX66</accession>